<evidence type="ECO:0000313" key="2">
    <source>
        <dbReference type="EMBL" id="PON62356.1"/>
    </source>
</evidence>
<feature type="region of interest" description="Disordered" evidence="1">
    <location>
        <begin position="1350"/>
        <end position="1374"/>
    </location>
</feature>
<feature type="region of interest" description="Disordered" evidence="1">
    <location>
        <begin position="1502"/>
        <end position="1545"/>
    </location>
</feature>
<feature type="compositionally biased region" description="Polar residues" evidence="1">
    <location>
        <begin position="339"/>
        <end position="359"/>
    </location>
</feature>
<feature type="region of interest" description="Disordered" evidence="1">
    <location>
        <begin position="1241"/>
        <end position="1264"/>
    </location>
</feature>
<feature type="compositionally biased region" description="Polar residues" evidence="1">
    <location>
        <begin position="1438"/>
        <end position="1449"/>
    </location>
</feature>
<feature type="compositionally biased region" description="Basic and acidic residues" evidence="1">
    <location>
        <begin position="1350"/>
        <end position="1362"/>
    </location>
</feature>
<dbReference type="GO" id="GO:0008017">
    <property type="term" value="F:microtubule binding"/>
    <property type="evidence" value="ECO:0007669"/>
    <property type="project" value="InterPro"/>
</dbReference>
<dbReference type="EMBL" id="JXTB01000113">
    <property type="protein sequence ID" value="PON62356.1"/>
    <property type="molecule type" value="Genomic_DNA"/>
</dbReference>
<dbReference type="PANTHER" id="PTHR33737">
    <property type="entry name" value="OS05G0121800 PROTEIN"/>
    <property type="match status" value="1"/>
</dbReference>
<feature type="compositionally biased region" description="Polar residues" evidence="1">
    <location>
        <begin position="296"/>
        <end position="330"/>
    </location>
</feature>
<feature type="region of interest" description="Disordered" evidence="1">
    <location>
        <begin position="1391"/>
        <end position="1468"/>
    </location>
</feature>
<gene>
    <name evidence="2" type="ORF">PanWU01x14_138810</name>
</gene>
<feature type="compositionally biased region" description="Basic and acidic residues" evidence="1">
    <location>
        <begin position="1408"/>
        <end position="1420"/>
    </location>
</feature>
<feature type="region of interest" description="Disordered" evidence="1">
    <location>
        <begin position="270"/>
        <end position="359"/>
    </location>
</feature>
<protein>
    <submittedName>
        <fullName evidence="2">Uncharacterized protein</fullName>
    </submittedName>
</protein>
<dbReference type="InterPro" id="IPR045882">
    <property type="entry name" value="GPT1/2"/>
</dbReference>
<organism evidence="2 3">
    <name type="scientific">Parasponia andersonii</name>
    <name type="common">Sponia andersonii</name>
    <dbReference type="NCBI Taxonomy" id="3476"/>
    <lineage>
        <taxon>Eukaryota</taxon>
        <taxon>Viridiplantae</taxon>
        <taxon>Streptophyta</taxon>
        <taxon>Embryophyta</taxon>
        <taxon>Tracheophyta</taxon>
        <taxon>Spermatophyta</taxon>
        <taxon>Magnoliopsida</taxon>
        <taxon>eudicotyledons</taxon>
        <taxon>Gunneridae</taxon>
        <taxon>Pentapetalae</taxon>
        <taxon>rosids</taxon>
        <taxon>fabids</taxon>
        <taxon>Rosales</taxon>
        <taxon>Cannabaceae</taxon>
        <taxon>Parasponia</taxon>
    </lineage>
</organism>
<evidence type="ECO:0000256" key="1">
    <source>
        <dbReference type="SAM" id="MobiDB-lite"/>
    </source>
</evidence>
<name>A0A2P5CMX9_PARAD</name>
<proteinExistence type="predicted"/>
<dbReference type="Proteomes" id="UP000237105">
    <property type="component" value="Unassembled WGS sequence"/>
</dbReference>
<keyword evidence="3" id="KW-1185">Reference proteome</keyword>
<feature type="compositionally biased region" description="Low complexity" evidence="1">
    <location>
        <begin position="274"/>
        <end position="286"/>
    </location>
</feature>
<accession>A0A2P5CMX9</accession>
<sequence length="1545" mass="168619">MESDFSLLEIEGEDDSLLQQIPIDDIPSLNTTQLNNNNGGPCFMCSPLHFPKSQPPIPIEGMTANEGVEERGCSFSGDSNSINKENFNLNKEEATKLSIEPQQMKRKKKGGGYNLRKSLAWDRAFFTEEGVLDPLELSMISGNVSKFHGDRLSTIREEGTNCASNSLDLRALEENLFTEVPATTSGKYRNKGGCSLLPKNDLSVKSNEAPTSLAKRKVLAAHDVNTSGSKRSGCPRPVAPSSYPFILVPYTRDVAFQRFHTKDSKVAKLPIQKPSPCASSKISKSSTLGGSDSKRNQITQPVLHTAGNIQKNSGLKGSSNNTRNALNNSKAGPAGKSLNAKTSLGQAKRNVANSVKGSSTNLKLPLKTEVNNDLRVIPNPSLPPTGFSSNVHDGESSKTAVPLPKSACRTGINIQPTQLKTAKPSGLRMPSPSLGFFGQSKSPPLHSPIKMTSQACNVPDSNISNLRNFGGPPNPVLELRPPLAPGSLPEINRDGSFTGNFKASRPSSEWPVLPAVSPALHETVESNSQVTDMQIEKTVKCIDTHYEAIKTQKELQSTFVGMDQKSPWKGQHTTTSITSMEDIKLQRKDESLLQMDTLNQLDKYDIDMKVFHGSKKNTKKSELENPQLTSPSSSAIEVTGLSAKNDITHQQLAEDRPCYLLLKYHGDSSELNTGKCNVNEPFGEQAETMTSVTCVAGPISNDSQMLRDNAADMTSKVQGYNAAEIENSHPISPFRSTELEKDYGVSSELNSVKCNVDETFGKQNKMMNSVTCETGTISSDSQMLRGSAADMSLKVQDYNAAEVVNSHTFSPSRSIELGKEVYGVPSGLNPHKCNVEPFGEQAETYEACPISTDSQLLQDNAADIISKIQDYNAAEIENSHTISPLMSTELEKDYGVSSEHNSGKCIVNEPLGEQADMMNSVTCETGPISSNSKVLRDNAADMSLKVQDYNAAEIENSLTFSSFKSIELGKEDYVVFSELNSQKCNVKPFGEQAETLVSSNFEACPFSCDSQMLQDNATDTSSKVQDYNASEINNSHTASPLRSIEQEKEDSLTVDVVRKQSYVEDAGAQSFDGNVTIESSNNNISIFVNIQHKMVVDNVIEKPEFLEFPKSPLSREDPLQDEVLFQVDDCLIGNQNFFPEEPKQEIVLGSGDAEGTEACESELKSSSTPLLPVAMLDCGSKAAKEVQCHTLDDIPSVDSKPVVANFNPNAQFQHDVGRHYQSTSLELGDMDEDHLTDVTSTEEVNATGQKSGSFSDNEQGNPYITSEPSLVVQVEDDSWISHTTEHDDVEDGKINLSVESSCHIPNSQPEDDFCPCNEDSSMGQIYMLEGESNDKVQKDQVQQITPRLSEIERISNEEKESSEALGLSTEHSNSLEEPQIFKNGSSANAHLEVDDHKGTGSESPGLSLHEDMAQEFKESEGGSYIIKEQDENSELRNPVNQIEEVSSANVPEDEDVKKEHKKSGIDKKQDVLVIKPPLNATPFSDEWLAAFEAAGEEILTMKSGAVQNSPPEKAQPELGPWSPVKRKHNQGIGPYDCTKYNNTNP</sequence>
<dbReference type="PANTHER" id="PTHR33737:SF19">
    <property type="entry name" value="BNAA10G12980D PROTEIN"/>
    <property type="match status" value="1"/>
</dbReference>
<evidence type="ECO:0000313" key="3">
    <source>
        <dbReference type="Proteomes" id="UP000237105"/>
    </source>
</evidence>
<reference evidence="3" key="1">
    <citation type="submission" date="2016-06" db="EMBL/GenBank/DDBJ databases">
        <title>Parallel loss of symbiosis genes in relatives of nitrogen-fixing non-legume Parasponia.</title>
        <authorList>
            <person name="Van Velzen R."/>
            <person name="Holmer R."/>
            <person name="Bu F."/>
            <person name="Rutten L."/>
            <person name="Van Zeijl A."/>
            <person name="Liu W."/>
            <person name="Santuari L."/>
            <person name="Cao Q."/>
            <person name="Sharma T."/>
            <person name="Shen D."/>
            <person name="Roswanjaya Y."/>
            <person name="Wardhani T."/>
            <person name="Kalhor M.S."/>
            <person name="Jansen J."/>
            <person name="Van den Hoogen J."/>
            <person name="Gungor B."/>
            <person name="Hartog M."/>
            <person name="Hontelez J."/>
            <person name="Verver J."/>
            <person name="Yang W.-C."/>
            <person name="Schijlen E."/>
            <person name="Repin R."/>
            <person name="Schilthuizen M."/>
            <person name="Schranz E."/>
            <person name="Heidstra R."/>
            <person name="Miyata K."/>
            <person name="Fedorova E."/>
            <person name="Kohlen W."/>
            <person name="Bisseling T."/>
            <person name="Smit S."/>
            <person name="Geurts R."/>
        </authorList>
    </citation>
    <scope>NUCLEOTIDE SEQUENCE [LARGE SCALE GENOMIC DNA]</scope>
    <source>
        <strain evidence="3">cv. WU1-14</strain>
    </source>
</reference>
<dbReference type="OrthoDB" id="1931260at2759"/>
<feature type="compositionally biased region" description="Basic and acidic residues" evidence="1">
    <location>
        <begin position="1455"/>
        <end position="1468"/>
    </location>
</feature>
<comment type="caution">
    <text evidence="2">The sequence shown here is derived from an EMBL/GenBank/DDBJ whole genome shotgun (WGS) entry which is preliminary data.</text>
</comment>